<accession>A0A915L9Y3</accession>
<dbReference type="WBParaSite" id="nRc.2.0.1.t47642-RA">
    <property type="protein sequence ID" value="nRc.2.0.1.t47642-RA"/>
    <property type="gene ID" value="nRc.2.0.1.g47642"/>
</dbReference>
<dbReference type="Proteomes" id="UP000887565">
    <property type="component" value="Unplaced"/>
</dbReference>
<reference evidence="2" key="1">
    <citation type="submission" date="2022-11" db="UniProtKB">
        <authorList>
            <consortium name="WormBaseParasite"/>
        </authorList>
    </citation>
    <scope>IDENTIFICATION</scope>
</reference>
<evidence type="ECO:0000313" key="2">
    <source>
        <dbReference type="WBParaSite" id="nRc.2.0.1.t47642-RA"/>
    </source>
</evidence>
<organism evidence="1 2">
    <name type="scientific">Romanomermis culicivorax</name>
    <name type="common">Nematode worm</name>
    <dbReference type="NCBI Taxonomy" id="13658"/>
    <lineage>
        <taxon>Eukaryota</taxon>
        <taxon>Metazoa</taxon>
        <taxon>Ecdysozoa</taxon>
        <taxon>Nematoda</taxon>
        <taxon>Enoplea</taxon>
        <taxon>Dorylaimia</taxon>
        <taxon>Mermithida</taxon>
        <taxon>Mermithoidea</taxon>
        <taxon>Mermithidae</taxon>
        <taxon>Romanomermis</taxon>
    </lineage>
</organism>
<dbReference type="AlphaFoldDB" id="A0A915L9Y3"/>
<name>A0A915L9Y3_ROMCU</name>
<protein>
    <submittedName>
        <fullName evidence="2">Uncharacterized protein</fullName>
    </submittedName>
</protein>
<evidence type="ECO:0000313" key="1">
    <source>
        <dbReference type="Proteomes" id="UP000887565"/>
    </source>
</evidence>
<keyword evidence="1" id="KW-1185">Reference proteome</keyword>
<sequence length="64" mass="7025">MNLDWAMILLPSRGLEDQLSWFGSNVEGHQHLDLESLGLPAVVPRPLLVAALLAWIAEPPLCLP</sequence>
<proteinExistence type="predicted"/>